<keyword evidence="9" id="KW-0119">Carbohydrate metabolism</keyword>
<feature type="chain" id="PRO_5040388408" description="Carbohydrate sulfotransferase" evidence="10">
    <location>
        <begin position="18"/>
        <end position="294"/>
    </location>
</feature>
<evidence type="ECO:0000256" key="2">
    <source>
        <dbReference type="ARBA" id="ARBA00006339"/>
    </source>
</evidence>
<reference evidence="11" key="1">
    <citation type="submission" date="2021-12" db="EMBL/GenBank/DDBJ databases">
        <authorList>
            <person name="King R."/>
        </authorList>
    </citation>
    <scope>NUCLEOTIDE SEQUENCE</scope>
</reference>
<evidence type="ECO:0000256" key="10">
    <source>
        <dbReference type="SAM" id="SignalP"/>
    </source>
</evidence>
<gene>
    <name evidence="11" type="ORF">MELIAE_LOCUS2708</name>
</gene>
<keyword evidence="3 9" id="KW-0808">Transferase</keyword>
<keyword evidence="12" id="KW-1185">Reference proteome</keyword>
<dbReference type="InterPro" id="IPR018011">
    <property type="entry name" value="Carb_sulfotrans_8-10"/>
</dbReference>
<dbReference type="AlphaFoldDB" id="A0A9P0FEA2"/>
<dbReference type="PANTHER" id="PTHR12137:SF54">
    <property type="entry name" value="CARBOHYDRATE SULFOTRANSFERASE"/>
    <property type="match status" value="1"/>
</dbReference>
<sequence length="294" mass="34556">MFLLCYVILLLIYLVKGDDSYPWLNQVLRQEKLYKNCDVLHLKRDYLDTNTLDHILVDHKHKLLYCYVPKIACTNWKRVLMVLTNQSNASNLVDIPSNLVHSKNATVKLSDLDKNLAKKCLETYTTFLMVRHPFERILSAYRNKFNGNYTNSKYFQKRYGKHILKNYRKDATKQELKSGANVTFREFVKFLLNEGQQANEHWTPIFNLCQPCAVNYTFVGRYETLPQDSNTLLHMIGAPPIVFPATRIEHTSVLLRSFMQELSIMEIKHLYKLYEYDFRLFGYNLEGVLGFDLA</sequence>
<keyword evidence="6 9" id="KW-0333">Golgi apparatus</keyword>
<dbReference type="GO" id="GO:0016051">
    <property type="term" value="P:carbohydrate biosynthetic process"/>
    <property type="evidence" value="ECO:0007669"/>
    <property type="project" value="InterPro"/>
</dbReference>
<dbReference type="OrthoDB" id="2019940at2759"/>
<keyword evidence="10" id="KW-0732">Signal</keyword>
<keyword evidence="8 9" id="KW-0325">Glycoprotein</keyword>
<evidence type="ECO:0000313" key="11">
    <source>
        <dbReference type="EMBL" id="CAH0549616.1"/>
    </source>
</evidence>
<keyword evidence="4" id="KW-0812">Transmembrane</keyword>
<evidence type="ECO:0000256" key="9">
    <source>
        <dbReference type="RuleBase" id="RU364020"/>
    </source>
</evidence>
<dbReference type="Pfam" id="PF03567">
    <property type="entry name" value="Sulfotransfer_2"/>
    <property type="match status" value="1"/>
</dbReference>
<dbReference type="EC" id="2.8.2.-" evidence="9"/>
<dbReference type="PANTHER" id="PTHR12137">
    <property type="entry name" value="CARBOHYDRATE SULFOTRANSFERASE"/>
    <property type="match status" value="1"/>
</dbReference>
<dbReference type="Proteomes" id="UP001154078">
    <property type="component" value="Chromosome 11"/>
</dbReference>
<evidence type="ECO:0000256" key="7">
    <source>
        <dbReference type="ARBA" id="ARBA00023136"/>
    </source>
</evidence>
<evidence type="ECO:0000256" key="5">
    <source>
        <dbReference type="ARBA" id="ARBA00022989"/>
    </source>
</evidence>
<comment type="subcellular location">
    <subcellularLocation>
        <location evidence="1 9">Golgi apparatus membrane</location>
        <topology evidence="1 9">Single-pass type II membrane protein</topology>
    </subcellularLocation>
</comment>
<dbReference type="GO" id="GO:0000139">
    <property type="term" value="C:Golgi membrane"/>
    <property type="evidence" value="ECO:0007669"/>
    <property type="project" value="UniProtKB-SubCell"/>
</dbReference>
<comment type="similarity">
    <text evidence="2 9">Belongs to the sulfotransferase 2 family.</text>
</comment>
<proteinExistence type="inferred from homology"/>
<keyword evidence="5" id="KW-1133">Transmembrane helix</keyword>
<evidence type="ECO:0000256" key="1">
    <source>
        <dbReference type="ARBA" id="ARBA00004323"/>
    </source>
</evidence>
<keyword evidence="7" id="KW-0472">Membrane</keyword>
<name>A0A9P0FEA2_BRAAE</name>
<accession>A0A9P0FEA2</accession>
<dbReference type="GO" id="GO:0008146">
    <property type="term" value="F:sulfotransferase activity"/>
    <property type="evidence" value="ECO:0007669"/>
    <property type="project" value="InterPro"/>
</dbReference>
<dbReference type="InterPro" id="IPR005331">
    <property type="entry name" value="Sulfotransferase"/>
</dbReference>
<organism evidence="11 12">
    <name type="scientific">Brassicogethes aeneus</name>
    <name type="common">Rape pollen beetle</name>
    <name type="synonym">Meligethes aeneus</name>
    <dbReference type="NCBI Taxonomy" id="1431903"/>
    <lineage>
        <taxon>Eukaryota</taxon>
        <taxon>Metazoa</taxon>
        <taxon>Ecdysozoa</taxon>
        <taxon>Arthropoda</taxon>
        <taxon>Hexapoda</taxon>
        <taxon>Insecta</taxon>
        <taxon>Pterygota</taxon>
        <taxon>Neoptera</taxon>
        <taxon>Endopterygota</taxon>
        <taxon>Coleoptera</taxon>
        <taxon>Polyphaga</taxon>
        <taxon>Cucujiformia</taxon>
        <taxon>Nitidulidae</taxon>
        <taxon>Meligethinae</taxon>
        <taxon>Brassicogethes</taxon>
    </lineage>
</organism>
<evidence type="ECO:0000256" key="4">
    <source>
        <dbReference type="ARBA" id="ARBA00022692"/>
    </source>
</evidence>
<evidence type="ECO:0000256" key="6">
    <source>
        <dbReference type="ARBA" id="ARBA00023034"/>
    </source>
</evidence>
<dbReference type="EMBL" id="OV121142">
    <property type="protein sequence ID" value="CAH0549616.1"/>
    <property type="molecule type" value="Genomic_DNA"/>
</dbReference>
<evidence type="ECO:0000256" key="8">
    <source>
        <dbReference type="ARBA" id="ARBA00023180"/>
    </source>
</evidence>
<keyword evidence="9" id="KW-0735">Signal-anchor</keyword>
<evidence type="ECO:0000313" key="12">
    <source>
        <dbReference type="Proteomes" id="UP001154078"/>
    </source>
</evidence>
<protein>
    <recommendedName>
        <fullName evidence="9">Carbohydrate sulfotransferase</fullName>
        <ecNumber evidence="9">2.8.2.-</ecNumber>
    </recommendedName>
</protein>
<feature type="signal peptide" evidence="10">
    <location>
        <begin position="1"/>
        <end position="17"/>
    </location>
</feature>
<evidence type="ECO:0000256" key="3">
    <source>
        <dbReference type="ARBA" id="ARBA00022679"/>
    </source>
</evidence>